<feature type="region of interest" description="Disordered" evidence="3">
    <location>
        <begin position="550"/>
        <end position="576"/>
    </location>
</feature>
<dbReference type="Pfam" id="PF01535">
    <property type="entry name" value="PPR"/>
    <property type="match status" value="1"/>
</dbReference>
<comment type="caution">
    <text evidence="5">The sequence shown here is derived from an EMBL/GenBank/DDBJ whole genome shotgun (WGS) entry which is preliminary data.</text>
</comment>
<evidence type="ECO:0000313" key="6">
    <source>
        <dbReference type="Proteomes" id="UP000186817"/>
    </source>
</evidence>
<keyword evidence="1" id="KW-0677">Repeat</keyword>
<accession>A0A1Q9CR24</accession>
<protein>
    <submittedName>
        <fullName evidence="5">Pentatricopeptide repeat-containing protein, chloroplastic</fullName>
    </submittedName>
</protein>
<feature type="repeat" description="PPR" evidence="2">
    <location>
        <begin position="701"/>
        <end position="735"/>
    </location>
</feature>
<organism evidence="5 6">
    <name type="scientific">Symbiodinium microadriaticum</name>
    <name type="common">Dinoflagellate</name>
    <name type="synonym">Zooxanthella microadriatica</name>
    <dbReference type="NCBI Taxonomy" id="2951"/>
    <lineage>
        <taxon>Eukaryota</taxon>
        <taxon>Sar</taxon>
        <taxon>Alveolata</taxon>
        <taxon>Dinophyceae</taxon>
        <taxon>Suessiales</taxon>
        <taxon>Symbiodiniaceae</taxon>
        <taxon>Symbiodinium</taxon>
    </lineage>
</organism>
<evidence type="ECO:0000256" key="2">
    <source>
        <dbReference type="PROSITE-ProRule" id="PRU00708"/>
    </source>
</evidence>
<evidence type="ECO:0000313" key="5">
    <source>
        <dbReference type="EMBL" id="OLP85379.1"/>
    </source>
</evidence>
<dbReference type="PANTHER" id="PTHR47936:SF1">
    <property type="entry name" value="PENTATRICOPEPTIDE REPEAT-CONTAINING PROTEIN GUN1, CHLOROPLASTIC"/>
    <property type="match status" value="1"/>
</dbReference>
<feature type="compositionally biased region" description="Basic and acidic residues" evidence="3">
    <location>
        <begin position="604"/>
        <end position="623"/>
    </location>
</feature>
<dbReference type="InterPro" id="IPR002885">
    <property type="entry name" value="PPR_rpt"/>
</dbReference>
<evidence type="ECO:0000256" key="1">
    <source>
        <dbReference type="ARBA" id="ARBA00022737"/>
    </source>
</evidence>
<dbReference type="Proteomes" id="UP000186817">
    <property type="component" value="Unassembled WGS sequence"/>
</dbReference>
<feature type="compositionally biased region" description="Basic and acidic residues" evidence="3">
    <location>
        <begin position="135"/>
        <end position="147"/>
    </location>
</feature>
<dbReference type="AlphaFoldDB" id="A0A1Q9CR24"/>
<evidence type="ECO:0000256" key="3">
    <source>
        <dbReference type="SAM" id="MobiDB-lite"/>
    </source>
</evidence>
<feature type="region of interest" description="Disordered" evidence="3">
    <location>
        <begin position="312"/>
        <end position="351"/>
    </location>
</feature>
<dbReference type="InterPro" id="IPR011990">
    <property type="entry name" value="TPR-like_helical_dom_sf"/>
</dbReference>
<feature type="region of interest" description="Disordered" evidence="3">
    <location>
        <begin position="117"/>
        <end position="157"/>
    </location>
</feature>
<feature type="region of interest" description="Disordered" evidence="3">
    <location>
        <begin position="593"/>
        <end position="623"/>
    </location>
</feature>
<name>A0A1Q9CR24_SYMMI</name>
<dbReference type="Pfam" id="PF17177">
    <property type="entry name" value="PPR_long"/>
    <property type="match status" value="1"/>
</dbReference>
<proteinExistence type="predicted"/>
<evidence type="ECO:0000259" key="4">
    <source>
        <dbReference type="Pfam" id="PF17177"/>
    </source>
</evidence>
<feature type="repeat" description="PPR" evidence="2">
    <location>
        <begin position="736"/>
        <end position="770"/>
    </location>
</feature>
<feature type="domain" description="PROP1-like PPR" evidence="4">
    <location>
        <begin position="743"/>
        <end position="905"/>
    </location>
</feature>
<feature type="compositionally biased region" description="Acidic residues" evidence="3">
    <location>
        <begin position="593"/>
        <end position="603"/>
    </location>
</feature>
<dbReference type="PANTHER" id="PTHR47936">
    <property type="entry name" value="PPR_LONG DOMAIN-CONTAINING PROTEIN"/>
    <property type="match status" value="1"/>
</dbReference>
<reference evidence="5 6" key="1">
    <citation type="submission" date="2016-02" db="EMBL/GenBank/DDBJ databases">
        <title>Genome analysis of coral dinoflagellate symbionts highlights evolutionary adaptations to a symbiotic lifestyle.</title>
        <authorList>
            <person name="Aranda M."/>
            <person name="Li Y."/>
            <person name="Liew Y.J."/>
            <person name="Baumgarten S."/>
            <person name="Simakov O."/>
            <person name="Wilson M."/>
            <person name="Piel J."/>
            <person name="Ashoor H."/>
            <person name="Bougouffa S."/>
            <person name="Bajic V.B."/>
            <person name="Ryu T."/>
            <person name="Ravasi T."/>
            <person name="Bayer T."/>
            <person name="Micklem G."/>
            <person name="Kim H."/>
            <person name="Bhak J."/>
            <person name="Lajeunesse T.C."/>
            <person name="Voolstra C.R."/>
        </authorList>
    </citation>
    <scope>NUCLEOTIDE SEQUENCE [LARGE SCALE GENOMIC DNA]</scope>
    <source>
        <strain evidence="5 6">CCMP2467</strain>
    </source>
</reference>
<dbReference type="NCBIfam" id="TIGR00756">
    <property type="entry name" value="PPR"/>
    <property type="match status" value="2"/>
</dbReference>
<dbReference type="PROSITE" id="PS51375">
    <property type="entry name" value="PPR"/>
    <property type="match status" value="4"/>
</dbReference>
<feature type="repeat" description="PPR" evidence="2">
    <location>
        <begin position="806"/>
        <end position="840"/>
    </location>
</feature>
<dbReference type="Gene3D" id="1.25.40.10">
    <property type="entry name" value="Tetratricopeptide repeat domain"/>
    <property type="match status" value="3"/>
</dbReference>
<feature type="repeat" description="PPR" evidence="2">
    <location>
        <begin position="771"/>
        <end position="805"/>
    </location>
</feature>
<feature type="compositionally biased region" description="Polar residues" evidence="3">
    <location>
        <begin position="321"/>
        <end position="336"/>
    </location>
</feature>
<dbReference type="SUPFAM" id="SSF48452">
    <property type="entry name" value="TPR-like"/>
    <property type="match status" value="1"/>
</dbReference>
<keyword evidence="6" id="KW-1185">Reference proteome</keyword>
<feature type="compositionally biased region" description="Low complexity" evidence="3">
    <location>
        <begin position="337"/>
        <end position="351"/>
    </location>
</feature>
<feature type="region of interest" description="Disordered" evidence="3">
    <location>
        <begin position="198"/>
        <end position="248"/>
    </location>
</feature>
<dbReference type="OrthoDB" id="431495at2759"/>
<feature type="compositionally biased region" description="Acidic residues" evidence="3">
    <location>
        <begin position="224"/>
        <end position="247"/>
    </location>
</feature>
<gene>
    <name evidence="5" type="ORF">AK812_SmicGene33647</name>
</gene>
<dbReference type="InterPro" id="IPR033443">
    <property type="entry name" value="PROP1-like_PPR_dom"/>
</dbReference>
<sequence>MTAGDEYHVTGMLTATRSGMGEYTHPNLLSSPDILSLRDGVGKALMEEASDTSIKVDPAMAARLKDLEAARKDDERQKKLAERKRAQELREAKKKLARELQGAQRMLTRSEQEVNKLTGQLSRTEQQAAQATVKKNREGEKAEEGIGRIRQKHGKVGNVLREKMANVGQARGRLAHVQFAMAMLERGVIVAVGEDGAPVQSPDNTMLNPQQQRRVRAVRRSSDEEGNPETDETGEGEEQETEEDYDDGSAGLREELEQLKEENQKLREHLADADKRCTTAVQLLQQAQEVLETRMDDMSTIDFKIHVEREKEVKEAPDFENASTMQGSQDGSTQHSPMAQPDVAAPAPAPTTPFAAYPSLLGQAPPGVKRIPVYAGTLSPPPNRMVSCPLNVRYQPAQLPRQDATMPLGATLLGSPSAASLNRGVASMTIPSAQGARMFPAEPVAVPAFKPVAEPISVPMRRCTDEEGQLTPEAQRKLMRRSVASAAVGVGMAGLSVSFGSQGFVGLSRCETLRLSRPVLGQGAEQHTRQEQSGLPVLVAAAAGAAAGAVASRGPRREMRGLPGTQRRASLQPVEVQEDEALELERELAEWGEDDDYEEEVEELEGRDAERRGSGGKETNESDWQHWVPNLSKEAIWRVLKARRPDSGKFKEVMLALRRGDVLTTKEEYEDALSLLCRRREGWRDASIILACMWHNGFMPDHRHYALVMSALSQTRRYEKTVRLFEEMAEHYIPLSPQCYYLGIEAYSKKEEVDGALQLFKDMQSDGYEPTLEIYATLMYELGKAGTWIKSLELFEDMLARSILPTRQIFNLLVLAYGSGGEFERVLETIDQMIKAGLQPNLTTFLWGMQAAERAGEMDKGLYLYQRMKDRGLKSHPKVDQALMRIAMAGNDPDRALQFFEAAIQRRRSYDKNAVDVPIYEEKGIYKQALRACQLAAASGTTPGFGISSYEDYALQLLLDLQKAKIKVDPSMYLHAISTCEYKKSWTRVISLLQEMSGRGFRVQGERLRSAYWNAILAADESHDPDKAWDLFEQMKLNKVTVEPFMYEHMVLLLERNGQKNDKDQNRVCGGKGASEIDGAAILAPLTTDANDGKAEIVENVTRRTIEWRESEVTSARISEHAETALGEEHFRLGLGAAASGTNKDVVMTRGEPPPSRPFSGFVSNKATIQGTQELTCGGSSPAEDTGPSAMQEDRVKDQEFLVFHIQAAEAIKIARAANKKLQQDGALRSKILAANSIQFWGGTS</sequence>
<feature type="compositionally biased region" description="Polar residues" evidence="3">
    <location>
        <begin position="117"/>
        <end position="130"/>
    </location>
</feature>
<dbReference type="EMBL" id="LSRX01000980">
    <property type="protein sequence ID" value="OLP85379.1"/>
    <property type="molecule type" value="Genomic_DNA"/>
</dbReference>